<keyword evidence="3" id="KW-0378">Hydrolase</keyword>
<gene>
    <name evidence="3" type="ORF">ACFQY8_07890</name>
</gene>
<protein>
    <submittedName>
        <fullName evidence="3">HNH endonuclease family protein</fullName>
    </submittedName>
</protein>
<dbReference type="PANTHER" id="PTHR24094">
    <property type="entry name" value="SECRETED PROTEIN"/>
    <property type="match status" value="1"/>
</dbReference>
<reference evidence="4" key="1">
    <citation type="journal article" date="2019" name="Int. J. Syst. Evol. Microbiol.">
        <title>The Global Catalogue of Microorganisms (GCM) 10K type strain sequencing project: providing services to taxonomists for standard genome sequencing and annotation.</title>
        <authorList>
            <consortium name="The Broad Institute Genomics Platform"/>
            <consortium name="The Broad Institute Genome Sequencing Center for Infectious Disease"/>
            <person name="Wu L."/>
            <person name="Ma J."/>
        </authorList>
    </citation>
    <scope>NUCLEOTIDE SEQUENCE [LARGE SCALE GENOMIC DNA]</scope>
    <source>
        <strain evidence="4">CCM 8604</strain>
    </source>
</reference>
<organism evidence="3 4">
    <name type="scientific">Alloscardovia venturai</name>
    <dbReference type="NCBI Taxonomy" id="1769421"/>
    <lineage>
        <taxon>Bacteria</taxon>
        <taxon>Bacillati</taxon>
        <taxon>Actinomycetota</taxon>
        <taxon>Actinomycetes</taxon>
        <taxon>Bifidobacteriales</taxon>
        <taxon>Bifidobacteriaceae</taxon>
        <taxon>Alloscardovia</taxon>
    </lineage>
</organism>
<feature type="transmembrane region" description="Helical" evidence="1">
    <location>
        <begin position="20"/>
        <end position="41"/>
    </location>
</feature>
<sequence length="246" mass="27255">MTKGKRNRLTYRSKSTRSVWNVLVSAAVFLGVIIGLALPYFSKTIARTTGSYTATGDAAQTLQTLQVVDNPHPQGHYNRDDFGFRETDTDGDGCDVREDVLARDLQDVKYKWPSTCKVRSGVLHDPYTGTTINFVRGKNTSSAVQIDHVVALRNAWRSGAYKWDHAKKVQYANDMYNLLAVDGPANQNKGDGSADQWIPDNKSYACAYVARQIGVKARYNLTVTTNEKDAMMLILHGCSGQAVPQQ</sequence>
<keyword evidence="1" id="KW-1133">Transmembrane helix</keyword>
<keyword evidence="1" id="KW-0472">Membrane</keyword>
<dbReference type="InterPro" id="IPR011089">
    <property type="entry name" value="GmrSD_C"/>
</dbReference>
<keyword evidence="3" id="KW-0255">Endonuclease</keyword>
<evidence type="ECO:0000313" key="4">
    <source>
        <dbReference type="Proteomes" id="UP001597036"/>
    </source>
</evidence>
<keyword evidence="1" id="KW-0812">Transmembrane</keyword>
<name>A0ABW2Y7A2_9BIFI</name>
<evidence type="ECO:0000313" key="3">
    <source>
        <dbReference type="EMBL" id="MFD0705661.1"/>
    </source>
</evidence>
<dbReference type="RefSeq" id="WP_377939430.1">
    <property type="nucleotide sequence ID" value="NZ_JBHTHQ010000026.1"/>
</dbReference>
<accession>A0ABW2Y7A2</accession>
<keyword evidence="3" id="KW-0540">Nuclease</keyword>
<dbReference type="GO" id="GO:0004519">
    <property type="term" value="F:endonuclease activity"/>
    <property type="evidence" value="ECO:0007669"/>
    <property type="project" value="UniProtKB-KW"/>
</dbReference>
<dbReference type="EMBL" id="JBHTHQ010000026">
    <property type="protein sequence ID" value="MFD0705661.1"/>
    <property type="molecule type" value="Genomic_DNA"/>
</dbReference>
<dbReference type="Pfam" id="PF07510">
    <property type="entry name" value="GmrSD_C"/>
    <property type="match status" value="1"/>
</dbReference>
<keyword evidence="4" id="KW-1185">Reference proteome</keyword>
<evidence type="ECO:0000256" key="1">
    <source>
        <dbReference type="SAM" id="Phobius"/>
    </source>
</evidence>
<proteinExistence type="predicted"/>
<dbReference type="PANTHER" id="PTHR24094:SF15">
    <property type="entry name" value="AMP-DEPENDENT SYNTHETASE_LIGASE DOMAIN-CONTAINING PROTEIN-RELATED"/>
    <property type="match status" value="1"/>
</dbReference>
<comment type="caution">
    <text evidence="3">The sequence shown here is derived from an EMBL/GenBank/DDBJ whole genome shotgun (WGS) entry which is preliminary data.</text>
</comment>
<feature type="domain" description="GmrSD restriction endonucleases C-terminal" evidence="2">
    <location>
        <begin position="96"/>
        <end position="232"/>
    </location>
</feature>
<evidence type="ECO:0000259" key="2">
    <source>
        <dbReference type="Pfam" id="PF07510"/>
    </source>
</evidence>
<dbReference type="Proteomes" id="UP001597036">
    <property type="component" value="Unassembled WGS sequence"/>
</dbReference>